<evidence type="ECO:0000313" key="3">
    <source>
        <dbReference type="Proteomes" id="UP000283975"/>
    </source>
</evidence>
<dbReference type="Proteomes" id="UP000284543">
    <property type="component" value="Unassembled WGS sequence"/>
</dbReference>
<sequence length="79" mass="9163">MIKLNILNMNGFLQIVNQCSGAVNAIFPDGKRRDLNKSYAAQKVLWDQFRENQGSLALKLDFQKPEDYISIVYYYISEI</sequence>
<reference evidence="3 4" key="1">
    <citation type="submission" date="2018-08" db="EMBL/GenBank/DDBJ databases">
        <title>A genome reference for cultivated species of the human gut microbiota.</title>
        <authorList>
            <person name="Zou Y."/>
            <person name="Xue W."/>
            <person name="Luo G."/>
        </authorList>
    </citation>
    <scope>NUCLEOTIDE SEQUENCE [LARGE SCALE GENOMIC DNA]</scope>
    <source>
        <strain evidence="1 4">AF14-18</strain>
        <strain evidence="2 3">AM35-14</strain>
    </source>
</reference>
<protein>
    <submittedName>
        <fullName evidence="2">Uncharacterized protein</fullName>
    </submittedName>
</protein>
<evidence type="ECO:0000313" key="2">
    <source>
        <dbReference type="EMBL" id="RHC50847.1"/>
    </source>
</evidence>
<evidence type="ECO:0000313" key="4">
    <source>
        <dbReference type="Proteomes" id="UP000284543"/>
    </source>
</evidence>
<organism evidence="2 3">
    <name type="scientific">Enterocloster bolteae</name>
    <dbReference type="NCBI Taxonomy" id="208479"/>
    <lineage>
        <taxon>Bacteria</taxon>
        <taxon>Bacillati</taxon>
        <taxon>Bacillota</taxon>
        <taxon>Clostridia</taxon>
        <taxon>Lachnospirales</taxon>
        <taxon>Lachnospiraceae</taxon>
        <taxon>Enterocloster</taxon>
    </lineage>
</organism>
<comment type="caution">
    <text evidence="2">The sequence shown here is derived from an EMBL/GenBank/DDBJ whole genome shotgun (WGS) entry which is preliminary data.</text>
</comment>
<proteinExistence type="predicted"/>
<dbReference type="RefSeq" id="WP_002568097.1">
    <property type="nucleotide sequence ID" value="NZ_BAABXO010000001.1"/>
</dbReference>
<accession>A0A414AMM1</accession>
<name>A0A414AMM1_9FIRM</name>
<dbReference type="EMBL" id="QRZM01000001">
    <property type="protein sequence ID" value="RGV79298.1"/>
    <property type="molecule type" value="Genomic_DNA"/>
</dbReference>
<dbReference type="AlphaFoldDB" id="A0A414AMM1"/>
<gene>
    <name evidence="2" type="ORF">DW839_25345</name>
    <name evidence="1" type="ORF">DWW02_03080</name>
</gene>
<dbReference type="Proteomes" id="UP000283975">
    <property type="component" value="Unassembled WGS sequence"/>
</dbReference>
<evidence type="ECO:0000313" key="1">
    <source>
        <dbReference type="EMBL" id="RGV79298.1"/>
    </source>
</evidence>
<dbReference type="EMBL" id="QSHZ01000035">
    <property type="protein sequence ID" value="RHC50847.1"/>
    <property type="molecule type" value="Genomic_DNA"/>
</dbReference>